<evidence type="ECO:0000256" key="1">
    <source>
        <dbReference type="SAM" id="Coils"/>
    </source>
</evidence>
<dbReference type="Proteomes" id="UP000030762">
    <property type="component" value="Unassembled WGS sequence"/>
</dbReference>
<proteinExistence type="predicted"/>
<evidence type="ECO:0008006" key="5">
    <source>
        <dbReference type="Google" id="ProtNLM"/>
    </source>
</evidence>
<reference evidence="3 4" key="1">
    <citation type="submission" date="2012-04" db="EMBL/GenBank/DDBJ databases">
        <title>The Genome Sequence of Saprolegnia declina VS20.</title>
        <authorList>
            <consortium name="The Broad Institute Genome Sequencing Platform"/>
            <person name="Russ C."/>
            <person name="Nusbaum C."/>
            <person name="Tyler B."/>
            <person name="van West P."/>
            <person name="Dieguez-Uribeondo J."/>
            <person name="de Bruijn I."/>
            <person name="Tripathy S."/>
            <person name="Jiang R."/>
            <person name="Young S.K."/>
            <person name="Zeng Q."/>
            <person name="Gargeya S."/>
            <person name="Fitzgerald M."/>
            <person name="Haas B."/>
            <person name="Abouelleil A."/>
            <person name="Alvarado L."/>
            <person name="Arachchi H.M."/>
            <person name="Berlin A."/>
            <person name="Chapman S.B."/>
            <person name="Goldberg J."/>
            <person name="Griggs A."/>
            <person name="Gujja S."/>
            <person name="Hansen M."/>
            <person name="Howarth C."/>
            <person name="Imamovic A."/>
            <person name="Larimer J."/>
            <person name="McCowen C."/>
            <person name="Montmayeur A."/>
            <person name="Murphy C."/>
            <person name="Neiman D."/>
            <person name="Pearson M."/>
            <person name="Priest M."/>
            <person name="Roberts A."/>
            <person name="Saif S."/>
            <person name="Shea T."/>
            <person name="Sisk P."/>
            <person name="Sykes S."/>
            <person name="Wortman J."/>
            <person name="Nusbaum C."/>
            <person name="Birren B."/>
        </authorList>
    </citation>
    <scope>NUCLEOTIDE SEQUENCE [LARGE SCALE GENOMIC DNA]</scope>
    <source>
        <strain evidence="3 4">VS20</strain>
    </source>
</reference>
<organism evidence="3 4">
    <name type="scientific">Saprolegnia diclina (strain VS20)</name>
    <dbReference type="NCBI Taxonomy" id="1156394"/>
    <lineage>
        <taxon>Eukaryota</taxon>
        <taxon>Sar</taxon>
        <taxon>Stramenopiles</taxon>
        <taxon>Oomycota</taxon>
        <taxon>Saprolegniomycetes</taxon>
        <taxon>Saprolegniales</taxon>
        <taxon>Saprolegniaceae</taxon>
        <taxon>Saprolegnia</taxon>
    </lineage>
</organism>
<name>T0R5I7_SAPDV</name>
<dbReference type="AlphaFoldDB" id="T0R5I7"/>
<dbReference type="VEuPathDB" id="FungiDB:SDRG_14848"/>
<evidence type="ECO:0000313" key="3">
    <source>
        <dbReference type="EMBL" id="EQC27323.1"/>
    </source>
</evidence>
<dbReference type="GeneID" id="19955575"/>
<accession>T0R5I7</accession>
<protein>
    <recommendedName>
        <fullName evidence="5">BZIP domain-containing protein</fullName>
    </recommendedName>
</protein>
<dbReference type="InParanoid" id="T0R5I7"/>
<feature type="region of interest" description="Disordered" evidence="2">
    <location>
        <begin position="1"/>
        <end position="39"/>
    </location>
</feature>
<keyword evidence="1" id="KW-0175">Coiled coil</keyword>
<evidence type="ECO:0000256" key="2">
    <source>
        <dbReference type="SAM" id="MobiDB-lite"/>
    </source>
</evidence>
<keyword evidence="4" id="KW-1185">Reference proteome</keyword>
<evidence type="ECO:0000313" key="4">
    <source>
        <dbReference type="Proteomes" id="UP000030762"/>
    </source>
</evidence>
<gene>
    <name evidence="3" type="ORF">SDRG_14848</name>
</gene>
<dbReference type="RefSeq" id="XP_008619227.1">
    <property type="nucleotide sequence ID" value="XM_008621005.1"/>
</dbReference>
<sequence>MAPGKPAAKRGPKRKVDPAEAPAPKKARAPARKGPSKRAALNQCVQDNLGEIQQIQDELEQLAKERDALCGGEAVVLRLVS</sequence>
<feature type="coiled-coil region" evidence="1">
    <location>
        <begin position="45"/>
        <end position="72"/>
    </location>
</feature>
<dbReference type="EMBL" id="JH767210">
    <property type="protein sequence ID" value="EQC27323.1"/>
    <property type="molecule type" value="Genomic_DNA"/>
</dbReference>
<feature type="compositionally biased region" description="Basic residues" evidence="2">
    <location>
        <begin position="25"/>
        <end position="36"/>
    </location>
</feature>